<keyword evidence="9" id="KW-0346">Stress response</keyword>
<dbReference type="GO" id="GO:0051082">
    <property type="term" value="F:unfolded protein binding"/>
    <property type="evidence" value="ECO:0007669"/>
    <property type="project" value="InterPro"/>
</dbReference>
<dbReference type="NCBIfam" id="NF003555">
    <property type="entry name" value="PRK05218.1"/>
    <property type="match status" value="1"/>
</dbReference>
<dbReference type="SUPFAM" id="SSF54211">
    <property type="entry name" value="Ribosomal protein S5 domain 2-like"/>
    <property type="match status" value="1"/>
</dbReference>
<dbReference type="GO" id="GO:0016887">
    <property type="term" value="F:ATP hydrolysis activity"/>
    <property type="evidence" value="ECO:0007669"/>
    <property type="project" value="InterPro"/>
</dbReference>
<feature type="binding site" evidence="12">
    <location>
        <position position="100"/>
    </location>
    <ligand>
        <name>ATP</name>
        <dbReference type="ChEBI" id="CHEBI:30616"/>
    </ligand>
</feature>
<dbReference type="Pfam" id="PF00183">
    <property type="entry name" value="HSP90"/>
    <property type="match status" value="1"/>
</dbReference>
<accession>A0A8I6RLP0</accession>
<keyword evidence="7 12" id="KW-0067">ATP-binding</keyword>
<keyword evidence="10" id="KW-0496">Mitochondrion</keyword>
<evidence type="ECO:0000313" key="15">
    <source>
        <dbReference type="Proteomes" id="UP000494040"/>
    </source>
</evidence>
<dbReference type="Gene3D" id="3.40.50.11260">
    <property type="match status" value="1"/>
</dbReference>
<evidence type="ECO:0000256" key="9">
    <source>
        <dbReference type="ARBA" id="ARBA00023016"/>
    </source>
</evidence>
<feature type="binding site" evidence="12">
    <location>
        <position position="104"/>
    </location>
    <ligand>
        <name>ATP</name>
        <dbReference type="ChEBI" id="CHEBI:30616"/>
    </ligand>
</feature>
<evidence type="ECO:0000256" key="7">
    <source>
        <dbReference type="ARBA" id="ARBA00022840"/>
    </source>
</evidence>
<feature type="binding site" evidence="12">
    <location>
        <begin position="189"/>
        <end position="194"/>
    </location>
    <ligand>
        <name>ATP</name>
        <dbReference type="ChEBI" id="CHEBI:30616"/>
    </ligand>
</feature>
<dbReference type="GO" id="GO:0070013">
    <property type="term" value="C:intracellular organelle lumen"/>
    <property type="evidence" value="ECO:0007669"/>
    <property type="project" value="UniProtKB-ARBA"/>
</dbReference>
<evidence type="ECO:0000256" key="5">
    <source>
        <dbReference type="ARBA" id="ARBA00022490"/>
    </source>
</evidence>
<dbReference type="CDD" id="cd16927">
    <property type="entry name" value="HATPase_Hsp90-like"/>
    <property type="match status" value="1"/>
</dbReference>
<dbReference type="AlphaFoldDB" id="A0A8I6RLP0"/>
<dbReference type="FunFam" id="3.40.50.11260:FF:000004">
    <property type="entry name" value="Heat shock protein 75 mitochondrial"/>
    <property type="match status" value="1"/>
</dbReference>
<dbReference type="InterPro" id="IPR003594">
    <property type="entry name" value="HATPase_dom"/>
</dbReference>
<dbReference type="OMA" id="DHTQQNE"/>
<keyword evidence="5" id="KW-0963">Cytoplasm</keyword>
<comment type="similarity">
    <text evidence="3">Belongs to the heat shock protein 90 family.</text>
</comment>
<dbReference type="RefSeq" id="XP_014246211.1">
    <property type="nucleotide sequence ID" value="XM_014390725.2"/>
</dbReference>
<feature type="binding site" evidence="12">
    <location>
        <position position="240"/>
    </location>
    <ligand>
        <name>ATP</name>
        <dbReference type="ChEBI" id="CHEBI:30616"/>
    </ligand>
</feature>
<sequence length="701" mass="80066">MSAVRECFRPLVALRKYRSPKLARYIYRTYYSQTSRNLSACKTHSNGNWIRTLCTNAEPSMKEDVSQGPGQKFEFQAETRMLLDIVAKSLYSEKEVFLRELISNASDALEKARYYRISEGAPPNDSEMKITVSTNKQDRTIVIEDNGIGMSKDELIRNLGTIARSGSKAFIDELKKRGQSNLTNTVIGQFGVGFYSVFMVADKVEVFTKTIKPGSEGLKWSSDGSGSFEISPVERADPGTKIVIYLKTENREFADNSTVNTIIKKYSSFVSYPIILDGAQANTIQPLWLMNPREVSIEKHKEFYKYMTNANDSPRFVLHYKVDVPYSINAVLYFPESRPVFFDPAVHGGIALFARRVLIKNKAEEIIPKWLRFVRGVVDSEDIPLNLSREILQNTALLRTISSTITKKIIKFLQERSAKDKENYTLFYREFGLFFKEGIIAMDNKHDREDISKLLLYETSKTPAGQLTSIQEYVSKMQADQKKIYYLSAPSRSLAMNSPYMEALIEKDVEVIFCYEPYDEFVLMQLHSVNDIPLCSVEASARLHTPTETSSSVVGSNKENNIDELLTWMKQTLKEKIEKAIVNKSLKNHPCIVTVEEMAHARQYLKLQARGLDDDMKYTLIKPRLELNPNHPLINQVKRLIPTNEKLATLITEQLFKNALVYAGLLEDARKVVDNVNKIMELVLEESHRSEPPKQEEKTSK</sequence>
<dbReference type="SUPFAM" id="SSF55874">
    <property type="entry name" value="ATPase domain of HSP90 chaperone/DNA topoisomerase II/histidine kinase"/>
    <property type="match status" value="1"/>
</dbReference>
<feature type="domain" description="Histidine kinase/HSP90-like ATPase" evidence="13">
    <location>
        <begin position="93"/>
        <end position="250"/>
    </location>
</feature>
<dbReference type="InterPro" id="IPR036890">
    <property type="entry name" value="HATPase_C_sf"/>
</dbReference>
<evidence type="ECO:0000256" key="12">
    <source>
        <dbReference type="PIRSR" id="PIRSR002583-1"/>
    </source>
</evidence>
<dbReference type="FunFam" id="1.20.120.790:FF:000004">
    <property type="entry name" value="Heat shock protein 75 kDa"/>
    <property type="match status" value="1"/>
</dbReference>
<dbReference type="FunFam" id="3.30.565.10:FF:000009">
    <property type="entry name" value="Molecular chaperone HtpG"/>
    <property type="match status" value="1"/>
</dbReference>
<dbReference type="InterPro" id="IPR037196">
    <property type="entry name" value="HSP90_C"/>
</dbReference>
<dbReference type="Gene3D" id="3.30.230.80">
    <property type="match status" value="1"/>
</dbReference>
<dbReference type="EnsemblMetazoa" id="XM_014390725.2">
    <property type="protein sequence ID" value="XP_014246211.1"/>
    <property type="gene ID" value="LOC106664746"/>
</dbReference>
<evidence type="ECO:0000256" key="10">
    <source>
        <dbReference type="ARBA" id="ARBA00023128"/>
    </source>
</evidence>
<dbReference type="GO" id="GO:0005524">
    <property type="term" value="F:ATP binding"/>
    <property type="evidence" value="ECO:0007669"/>
    <property type="project" value="UniProtKB-KW"/>
</dbReference>
<reference evidence="14" key="1">
    <citation type="submission" date="2022-01" db="UniProtKB">
        <authorList>
            <consortium name="EnsemblMetazoa"/>
        </authorList>
    </citation>
    <scope>IDENTIFICATION</scope>
</reference>
<dbReference type="PANTHER" id="PTHR11528">
    <property type="entry name" value="HEAT SHOCK PROTEIN 90 FAMILY MEMBER"/>
    <property type="match status" value="1"/>
</dbReference>
<evidence type="ECO:0000256" key="3">
    <source>
        <dbReference type="ARBA" id="ARBA00008239"/>
    </source>
</evidence>
<dbReference type="Gene3D" id="1.20.120.790">
    <property type="entry name" value="Heat shock protein 90, C-terminal domain"/>
    <property type="match status" value="1"/>
</dbReference>
<dbReference type="InterPro" id="IPR020568">
    <property type="entry name" value="Ribosomal_Su5_D2-typ_SF"/>
</dbReference>
<dbReference type="InterPro" id="IPR001404">
    <property type="entry name" value="Hsp90_fam"/>
</dbReference>
<dbReference type="PRINTS" id="PR00775">
    <property type="entry name" value="HEATSHOCK90"/>
</dbReference>
<name>A0A8I6RLP0_CIMLE</name>
<evidence type="ECO:0000256" key="2">
    <source>
        <dbReference type="ARBA" id="ARBA00004496"/>
    </source>
</evidence>
<dbReference type="CTD" id="10131"/>
<keyword evidence="15" id="KW-1185">Reference proteome</keyword>
<evidence type="ECO:0000313" key="14">
    <source>
        <dbReference type="EnsemblMetazoa" id="XP_014246211.1"/>
    </source>
</evidence>
<dbReference type="GeneID" id="106664746"/>
<dbReference type="FunFam" id="3.30.230.80:FF:000004">
    <property type="entry name" value="Heat shock protein 75 kDa"/>
    <property type="match status" value="1"/>
</dbReference>
<feature type="binding site" evidence="12">
    <location>
        <position position="158"/>
    </location>
    <ligand>
        <name>ATP</name>
        <dbReference type="ChEBI" id="CHEBI:30616"/>
    </ligand>
</feature>
<dbReference type="Gene3D" id="3.30.565.10">
    <property type="entry name" value="Histidine kinase-like ATPase, C-terminal domain"/>
    <property type="match status" value="1"/>
</dbReference>
<proteinExistence type="inferred from homology"/>
<feature type="binding site" evidence="12">
    <location>
        <position position="389"/>
    </location>
    <ligand>
        <name>ATP</name>
        <dbReference type="ChEBI" id="CHEBI:30616"/>
    </ligand>
</feature>
<evidence type="ECO:0000256" key="8">
    <source>
        <dbReference type="ARBA" id="ARBA00022946"/>
    </source>
</evidence>
<evidence type="ECO:0000256" key="11">
    <source>
        <dbReference type="ARBA" id="ARBA00023186"/>
    </source>
</evidence>
<feature type="binding site" evidence="12">
    <location>
        <begin position="165"/>
        <end position="166"/>
    </location>
    <ligand>
        <name>ATP</name>
        <dbReference type="ChEBI" id="CHEBI:30616"/>
    </ligand>
</feature>
<protein>
    <recommendedName>
        <fullName evidence="4">Heat shock protein 83</fullName>
    </recommendedName>
</protein>
<dbReference type="OrthoDB" id="28737at2759"/>
<keyword evidence="11" id="KW-0143">Chaperone</keyword>
<evidence type="ECO:0000259" key="13">
    <source>
        <dbReference type="SMART" id="SM00387"/>
    </source>
</evidence>
<evidence type="ECO:0000256" key="1">
    <source>
        <dbReference type="ARBA" id="ARBA00004173"/>
    </source>
</evidence>
<keyword evidence="6 12" id="KW-0547">Nucleotide-binding</keyword>
<dbReference type="GO" id="GO:0140662">
    <property type="term" value="F:ATP-dependent protein folding chaperone"/>
    <property type="evidence" value="ECO:0007669"/>
    <property type="project" value="InterPro"/>
</dbReference>
<dbReference type="PIRSF" id="PIRSF002583">
    <property type="entry name" value="Hsp90"/>
    <property type="match status" value="1"/>
</dbReference>
<dbReference type="SUPFAM" id="SSF110942">
    <property type="entry name" value="HSP90 C-terminal domain"/>
    <property type="match status" value="1"/>
</dbReference>
<dbReference type="Pfam" id="PF13589">
    <property type="entry name" value="HATPase_c_3"/>
    <property type="match status" value="1"/>
</dbReference>
<keyword evidence="8" id="KW-0809">Transit peptide</keyword>
<dbReference type="HAMAP" id="MF_00505">
    <property type="entry name" value="HSP90"/>
    <property type="match status" value="1"/>
</dbReference>
<dbReference type="KEGG" id="clec:106664746"/>
<dbReference type="GO" id="GO:0005739">
    <property type="term" value="C:mitochondrion"/>
    <property type="evidence" value="ECO:0007669"/>
    <property type="project" value="UniProtKB-SubCell"/>
</dbReference>
<dbReference type="InterPro" id="IPR020575">
    <property type="entry name" value="Hsp90_N"/>
</dbReference>
<dbReference type="SMART" id="SM00387">
    <property type="entry name" value="HATPase_c"/>
    <property type="match status" value="1"/>
</dbReference>
<feature type="binding site" evidence="12">
    <location>
        <position position="150"/>
    </location>
    <ligand>
        <name>ATP</name>
        <dbReference type="ChEBI" id="CHEBI:30616"/>
    </ligand>
</feature>
<comment type="subcellular location">
    <subcellularLocation>
        <location evidence="2">Cytoplasm</location>
    </subcellularLocation>
    <subcellularLocation>
        <location evidence="1">Mitochondrion</location>
    </subcellularLocation>
</comment>
<organism evidence="14 15">
    <name type="scientific">Cimex lectularius</name>
    <name type="common">Bed bug</name>
    <name type="synonym">Acanthia lectularia</name>
    <dbReference type="NCBI Taxonomy" id="79782"/>
    <lineage>
        <taxon>Eukaryota</taxon>
        <taxon>Metazoa</taxon>
        <taxon>Ecdysozoa</taxon>
        <taxon>Arthropoda</taxon>
        <taxon>Hexapoda</taxon>
        <taxon>Insecta</taxon>
        <taxon>Pterygota</taxon>
        <taxon>Neoptera</taxon>
        <taxon>Paraneoptera</taxon>
        <taxon>Hemiptera</taxon>
        <taxon>Heteroptera</taxon>
        <taxon>Panheteroptera</taxon>
        <taxon>Cimicomorpha</taxon>
        <taxon>Cimicidae</taxon>
        <taxon>Cimex</taxon>
    </lineage>
</organism>
<evidence type="ECO:0000256" key="4">
    <source>
        <dbReference type="ARBA" id="ARBA00021845"/>
    </source>
</evidence>
<dbReference type="Proteomes" id="UP000494040">
    <property type="component" value="Unassembled WGS sequence"/>
</dbReference>
<evidence type="ECO:0000256" key="6">
    <source>
        <dbReference type="ARBA" id="ARBA00022741"/>
    </source>
</evidence>
<feature type="binding site" evidence="12">
    <location>
        <position position="145"/>
    </location>
    <ligand>
        <name>ATP</name>
        <dbReference type="ChEBI" id="CHEBI:30616"/>
    </ligand>
</feature>